<feature type="short sequence motif" description="Bipartite nuclear localization signal" evidence="4">
    <location>
        <begin position="156"/>
        <end position="166"/>
    </location>
</feature>
<dbReference type="Proteomes" id="UP001370490">
    <property type="component" value="Unassembled WGS sequence"/>
</dbReference>
<dbReference type="GO" id="GO:0099402">
    <property type="term" value="P:plant organ development"/>
    <property type="evidence" value="ECO:0007669"/>
    <property type="project" value="UniProtKB-ARBA"/>
</dbReference>
<feature type="domain" description="QLQ" evidence="7">
    <location>
        <begin position="81"/>
        <end position="116"/>
    </location>
</feature>
<dbReference type="Pfam" id="PF08879">
    <property type="entry name" value="WRC"/>
    <property type="match status" value="1"/>
</dbReference>
<keyword evidence="10" id="KW-1185">Reference proteome</keyword>
<feature type="region of interest" description="Disordered" evidence="6">
    <location>
        <begin position="1"/>
        <end position="41"/>
    </location>
</feature>
<feature type="region of interest" description="Disordered" evidence="6">
    <location>
        <begin position="363"/>
        <end position="398"/>
    </location>
</feature>
<dbReference type="PROSITE" id="PS51667">
    <property type="entry name" value="WRC"/>
    <property type="match status" value="1"/>
</dbReference>
<gene>
    <name evidence="9" type="ORF">RJ641_028021</name>
</gene>
<evidence type="ECO:0000259" key="8">
    <source>
        <dbReference type="PROSITE" id="PS51667"/>
    </source>
</evidence>
<dbReference type="GO" id="GO:0006355">
    <property type="term" value="P:regulation of DNA-templated transcription"/>
    <property type="evidence" value="ECO:0007669"/>
    <property type="project" value="InterPro"/>
</dbReference>
<dbReference type="InterPro" id="IPR031137">
    <property type="entry name" value="GRF"/>
</dbReference>
<feature type="compositionally biased region" description="Low complexity" evidence="6">
    <location>
        <begin position="371"/>
        <end position="380"/>
    </location>
</feature>
<feature type="region of interest" description="Disordered" evidence="6">
    <location>
        <begin position="321"/>
        <end position="348"/>
    </location>
</feature>
<dbReference type="AlphaFoldDB" id="A0AAN8ZIM6"/>
<dbReference type="GO" id="GO:0006351">
    <property type="term" value="P:DNA-templated transcription"/>
    <property type="evidence" value="ECO:0007669"/>
    <property type="project" value="UniProtKB-UniRule"/>
</dbReference>
<evidence type="ECO:0000256" key="1">
    <source>
        <dbReference type="ARBA" id="ARBA00004123"/>
    </source>
</evidence>
<protein>
    <recommendedName>
        <fullName evidence="5">Growth-regulating factor</fullName>
    </recommendedName>
</protein>
<sequence>MDFQLKQWRNNQDESDQHQHQPQQPPSAKIPKLLDQPPQQSSALPLFVPEHTCTKLSSNLSAFPDLTTTTASSRLPRMCGFFSLAQWQELELQALIFRYMLAGAAVPPELLQPIKKSLLPSSCYFHQPLQHYSSYQPALLQAGYWGRAVMDPEPGRCRRTDGKKWRCSRAVVVGQKYCERHMHRGRNRSRKPVEIPTPANTSGGIIAAGGGVGLKASNAITDAINAGSGSGSQFALSELSPSIDILHLSQRSSESKPENISLFKTQKEVSVDERSDSRILRHFFDDWPRSLQQESDNVHNNSNSATCLAISISENSSSDCSLKLSTGDASEPDPSAGSNLDRPHLNWSTQSWGTSQAVASMGGPLAEALRSSTSNSSPTSVLHQLPRGSASDTSYVCT</sequence>
<dbReference type="PROSITE" id="PS51666">
    <property type="entry name" value="QLQ"/>
    <property type="match status" value="1"/>
</dbReference>
<dbReference type="SMART" id="SM00951">
    <property type="entry name" value="QLQ"/>
    <property type="match status" value="1"/>
</dbReference>
<comment type="domain">
    <text evidence="5">The QLQ domain and WRC domain may be involved in protein-protein interaction and DNA-binding, respectively.</text>
</comment>
<keyword evidence="5" id="KW-0010">Activator</keyword>
<evidence type="ECO:0000259" key="7">
    <source>
        <dbReference type="PROSITE" id="PS51666"/>
    </source>
</evidence>
<name>A0AAN8ZIM6_9MAGN</name>
<feature type="domain" description="WRC" evidence="8">
    <location>
        <begin position="151"/>
        <end position="195"/>
    </location>
</feature>
<dbReference type="InterPro" id="IPR014978">
    <property type="entry name" value="Gln-Leu-Gln_QLQ"/>
</dbReference>
<evidence type="ECO:0000256" key="5">
    <source>
        <dbReference type="RuleBase" id="RU367127"/>
    </source>
</evidence>
<dbReference type="Pfam" id="PF08880">
    <property type="entry name" value="QLQ"/>
    <property type="match status" value="1"/>
</dbReference>
<accession>A0AAN8ZIM6</accession>
<organism evidence="9 10">
    <name type="scientific">Dillenia turbinata</name>
    <dbReference type="NCBI Taxonomy" id="194707"/>
    <lineage>
        <taxon>Eukaryota</taxon>
        <taxon>Viridiplantae</taxon>
        <taxon>Streptophyta</taxon>
        <taxon>Embryophyta</taxon>
        <taxon>Tracheophyta</taxon>
        <taxon>Spermatophyta</taxon>
        <taxon>Magnoliopsida</taxon>
        <taxon>eudicotyledons</taxon>
        <taxon>Gunneridae</taxon>
        <taxon>Pentapetalae</taxon>
        <taxon>Dilleniales</taxon>
        <taxon>Dilleniaceae</taxon>
        <taxon>Dillenia</taxon>
    </lineage>
</organism>
<dbReference type="EMBL" id="JBAMMX010000004">
    <property type="protein sequence ID" value="KAK6942644.1"/>
    <property type="molecule type" value="Genomic_DNA"/>
</dbReference>
<evidence type="ECO:0000256" key="4">
    <source>
        <dbReference type="PROSITE-ProRule" id="PRU01002"/>
    </source>
</evidence>
<keyword evidence="5" id="KW-0804">Transcription</keyword>
<proteinExistence type="inferred from homology"/>
<evidence type="ECO:0000313" key="10">
    <source>
        <dbReference type="Proteomes" id="UP001370490"/>
    </source>
</evidence>
<keyword evidence="5" id="KW-0805">Transcription regulation</keyword>
<evidence type="ECO:0000256" key="3">
    <source>
        <dbReference type="ARBA" id="ARBA00023242"/>
    </source>
</evidence>
<comment type="similarity">
    <text evidence="2 5">Belongs to the GRF family.</text>
</comment>
<dbReference type="InterPro" id="IPR014977">
    <property type="entry name" value="WRC_dom"/>
</dbReference>
<feature type="short sequence motif" description="Bipartite nuclear localization signal" evidence="4">
    <location>
        <begin position="184"/>
        <end position="191"/>
    </location>
</feature>
<evidence type="ECO:0000313" key="9">
    <source>
        <dbReference type="EMBL" id="KAK6942644.1"/>
    </source>
</evidence>
<evidence type="ECO:0000256" key="6">
    <source>
        <dbReference type="SAM" id="MobiDB-lite"/>
    </source>
</evidence>
<comment type="caution">
    <text evidence="9">The sequence shown here is derived from an EMBL/GenBank/DDBJ whole genome shotgun (WGS) entry which is preliminary data.</text>
</comment>
<keyword evidence="3 4" id="KW-0539">Nucleus</keyword>
<dbReference type="PANTHER" id="PTHR31602">
    <property type="entry name" value="GROWTH-REGULATING FACTOR 5"/>
    <property type="match status" value="1"/>
</dbReference>
<dbReference type="PANTHER" id="PTHR31602:SF63">
    <property type="entry name" value="GROWTH-REGULATING FACTOR 3"/>
    <property type="match status" value="1"/>
</dbReference>
<reference evidence="9 10" key="1">
    <citation type="submission" date="2023-12" db="EMBL/GenBank/DDBJ databases">
        <title>A high-quality genome assembly for Dillenia turbinata (Dilleniales).</title>
        <authorList>
            <person name="Chanderbali A."/>
        </authorList>
    </citation>
    <scope>NUCLEOTIDE SEQUENCE [LARGE SCALE GENOMIC DNA]</scope>
    <source>
        <strain evidence="9">LSX21</strain>
        <tissue evidence="9">Leaf</tissue>
    </source>
</reference>
<dbReference type="GO" id="GO:0005634">
    <property type="term" value="C:nucleus"/>
    <property type="evidence" value="ECO:0007669"/>
    <property type="project" value="UniProtKB-SubCell"/>
</dbReference>
<comment type="function">
    <text evidence="5">Transcription activator.</text>
</comment>
<evidence type="ECO:0000256" key="2">
    <source>
        <dbReference type="ARBA" id="ARBA00008122"/>
    </source>
</evidence>
<dbReference type="GO" id="GO:0005524">
    <property type="term" value="F:ATP binding"/>
    <property type="evidence" value="ECO:0007669"/>
    <property type="project" value="UniProtKB-UniRule"/>
</dbReference>
<comment type="subcellular location">
    <subcellularLocation>
        <location evidence="1 4 5">Nucleus</location>
    </subcellularLocation>
</comment>